<dbReference type="EMBL" id="JBGBYS010000045">
    <property type="protein sequence ID" value="MEY9260600.1"/>
    <property type="molecule type" value="Genomic_DNA"/>
</dbReference>
<dbReference type="SUPFAM" id="SSF56349">
    <property type="entry name" value="DNA breaking-rejoining enzymes"/>
    <property type="match status" value="1"/>
</dbReference>
<keyword evidence="4" id="KW-1185">Reference proteome</keyword>
<dbReference type="InterPro" id="IPR002104">
    <property type="entry name" value="Integrase_catalytic"/>
</dbReference>
<name>A0ABV4EPW7_BREEP</name>
<sequence>MTSILPGIYPVVKSTKPSAVPCDLHRHQHSLKNHTIASGARFHALENLLTEVANLHGRETARQTRTVLTKYLLTKLTRDELIQGNPIAGVSLDELTGTKKTARSRGGKALSASEYEALVDHLLRLDPAEGIMRRQGRWTLDHLIAKRRNAIDQALLQAATGLRSTEANLITWEHLADDGTTMSVRVTENIAKGGVPRTALVLDDRVAEHLRTRKKSAGSPSEFVIGAPSDPSIAWDRRNRNKAAQTLYLELAQALKIEALENERSHVWRTTLHTLYGDGVSTAVLDSQFGNSEQIRTKHYTDPSDLSTLKKAAEKMRSE</sequence>
<keyword evidence="1" id="KW-0233">DNA recombination</keyword>
<dbReference type="Proteomes" id="UP001565435">
    <property type="component" value="Unassembled WGS sequence"/>
</dbReference>
<evidence type="ECO:0000313" key="4">
    <source>
        <dbReference type="Proteomes" id="UP001565435"/>
    </source>
</evidence>
<dbReference type="Gene3D" id="1.10.443.10">
    <property type="entry name" value="Intergrase catalytic core"/>
    <property type="match status" value="1"/>
</dbReference>
<protein>
    <submittedName>
        <fullName evidence="3">Integrase</fullName>
    </submittedName>
</protein>
<reference evidence="3 4" key="1">
    <citation type="submission" date="2024-07" db="EMBL/GenBank/DDBJ databases">
        <title>Mealworm larvae gut microbial communities from Newark, Delaware, USA.</title>
        <authorList>
            <person name="Blenner M."/>
        </authorList>
    </citation>
    <scope>NUCLEOTIDE SEQUENCE [LARGE SCALE GENOMIC DNA]</scope>
    <source>
        <strain evidence="3 4">UD i117</strain>
    </source>
</reference>
<dbReference type="RefSeq" id="WP_370037458.1">
    <property type="nucleotide sequence ID" value="NZ_JBGBYS010000045.1"/>
</dbReference>
<dbReference type="PROSITE" id="PS51898">
    <property type="entry name" value="TYR_RECOMBINASE"/>
    <property type="match status" value="1"/>
</dbReference>
<proteinExistence type="predicted"/>
<dbReference type="InterPro" id="IPR013762">
    <property type="entry name" value="Integrase-like_cat_sf"/>
</dbReference>
<dbReference type="Pfam" id="PF00589">
    <property type="entry name" value="Phage_integrase"/>
    <property type="match status" value="1"/>
</dbReference>
<evidence type="ECO:0000256" key="1">
    <source>
        <dbReference type="ARBA" id="ARBA00023172"/>
    </source>
</evidence>
<evidence type="ECO:0000313" key="3">
    <source>
        <dbReference type="EMBL" id="MEY9260600.1"/>
    </source>
</evidence>
<gene>
    <name evidence="3" type="ORF">ABH903_003654</name>
</gene>
<feature type="domain" description="Tyr recombinase" evidence="2">
    <location>
        <begin position="105"/>
        <end position="314"/>
    </location>
</feature>
<evidence type="ECO:0000259" key="2">
    <source>
        <dbReference type="PROSITE" id="PS51898"/>
    </source>
</evidence>
<accession>A0ABV4EPW7</accession>
<comment type="caution">
    <text evidence="3">The sequence shown here is derived from an EMBL/GenBank/DDBJ whole genome shotgun (WGS) entry which is preliminary data.</text>
</comment>
<organism evidence="3 4">
    <name type="scientific">Brevibacterium epidermidis</name>
    <dbReference type="NCBI Taxonomy" id="1698"/>
    <lineage>
        <taxon>Bacteria</taxon>
        <taxon>Bacillati</taxon>
        <taxon>Actinomycetota</taxon>
        <taxon>Actinomycetes</taxon>
        <taxon>Micrococcales</taxon>
        <taxon>Brevibacteriaceae</taxon>
        <taxon>Brevibacterium</taxon>
    </lineage>
</organism>
<dbReference type="InterPro" id="IPR011010">
    <property type="entry name" value="DNA_brk_join_enz"/>
</dbReference>